<dbReference type="Proteomes" id="UP000650511">
    <property type="component" value="Unassembled WGS sequence"/>
</dbReference>
<dbReference type="InterPro" id="IPR001845">
    <property type="entry name" value="HTH_ArsR_DNA-bd_dom"/>
</dbReference>
<dbReference type="SMART" id="SM00418">
    <property type="entry name" value="HTH_ARSR"/>
    <property type="match status" value="1"/>
</dbReference>
<organism evidence="2 3">
    <name type="scientific">Egicoccus halophilus</name>
    <dbReference type="NCBI Taxonomy" id="1670830"/>
    <lineage>
        <taxon>Bacteria</taxon>
        <taxon>Bacillati</taxon>
        <taxon>Actinomycetota</taxon>
        <taxon>Nitriliruptoria</taxon>
        <taxon>Egicoccales</taxon>
        <taxon>Egicoccaceae</taxon>
        <taxon>Egicoccus</taxon>
    </lineage>
</organism>
<gene>
    <name evidence="2" type="ORF">GCM10011354_24900</name>
</gene>
<dbReference type="InterPro" id="IPR036388">
    <property type="entry name" value="WH-like_DNA-bd_sf"/>
</dbReference>
<keyword evidence="3" id="KW-1185">Reference proteome</keyword>
<dbReference type="Gene3D" id="1.10.10.10">
    <property type="entry name" value="Winged helix-like DNA-binding domain superfamily/Winged helix DNA-binding domain"/>
    <property type="match status" value="1"/>
</dbReference>
<dbReference type="EMBL" id="BMHA01000009">
    <property type="protein sequence ID" value="GGI07600.1"/>
    <property type="molecule type" value="Genomic_DNA"/>
</dbReference>
<dbReference type="InterPro" id="IPR036868">
    <property type="entry name" value="TusA-like_sf"/>
</dbReference>
<sequence length="334" mass="34704">MFGGLALTAVASPSGDDPVVPAADDAAVARALAVPTRAGIYRRLRTEGQPLAAREVADMFGLHPNVARNHLDQLADVGLVVTGRRKHPGGGRPAKVYVAREQAAPGRELHVPQGSQLAVHTIVQLIAGLSEHRAKLTLLAEEQGRRLVAATGGRADARDFEAAAVIAVEALRAAFPEVRVAEVEGDRVVVQGLEIGLRLIGEVDGQVGDALATGFLRGALAAAGAPATVTAHGGRVEAELDEAGLGAQPSPVATVDARGESYQRGVVAAMRAIVPLRPGDHLEVLTDGQGSPAAYARWADRAGHQLVDVARTRDVKGRAAVRLLLRKATGPLRS</sequence>
<dbReference type="Pfam" id="PF12840">
    <property type="entry name" value="HTH_20"/>
    <property type="match status" value="1"/>
</dbReference>
<dbReference type="SUPFAM" id="SSF46785">
    <property type="entry name" value="Winged helix' DNA-binding domain"/>
    <property type="match status" value="1"/>
</dbReference>
<accession>A0A8J3EUP5</accession>
<reference evidence="2" key="2">
    <citation type="submission" date="2020-09" db="EMBL/GenBank/DDBJ databases">
        <authorList>
            <person name="Sun Q."/>
            <person name="Zhou Y."/>
        </authorList>
    </citation>
    <scope>NUCLEOTIDE SEQUENCE</scope>
    <source>
        <strain evidence="2">CGMCC 1.14988</strain>
    </source>
</reference>
<dbReference type="Gene3D" id="3.30.110.40">
    <property type="entry name" value="TusA-like domain"/>
    <property type="match status" value="1"/>
</dbReference>
<name>A0A8J3EUP5_9ACTN</name>
<comment type="caution">
    <text evidence="2">The sequence shown here is derived from an EMBL/GenBank/DDBJ whole genome shotgun (WGS) entry which is preliminary data.</text>
</comment>
<evidence type="ECO:0000313" key="2">
    <source>
        <dbReference type="EMBL" id="GGI07600.1"/>
    </source>
</evidence>
<evidence type="ECO:0000259" key="1">
    <source>
        <dbReference type="SMART" id="SM00418"/>
    </source>
</evidence>
<dbReference type="AlphaFoldDB" id="A0A8J3EUP5"/>
<dbReference type="GO" id="GO:0003700">
    <property type="term" value="F:DNA-binding transcription factor activity"/>
    <property type="evidence" value="ECO:0007669"/>
    <property type="project" value="InterPro"/>
</dbReference>
<feature type="domain" description="HTH arsR-type" evidence="1">
    <location>
        <begin position="27"/>
        <end position="120"/>
    </location>
</feature>
<protein>
    <recommendedName>
        <fullName evidence="1">HTH arsR-type domain-containing protein</fullName>
    </recommendedName>
</protein>
<evidence type="ECO:0000313" key="3">
    <source>
        <dbReference type="Proteomes" id="UP000650511"/>
    </source>
</evidence>
<dbReference type="InterPro" id="IPR036390">
    <property type="entry name" value="WH_DNA-bd_sf"/>
</dbReference>
<dbReference type="SUPFAM" id="SSF64307">
    <property type="entry name" value="SirA-like"/>
    <property type="match status" value="1"/>
</dbReference>
<reference evidence="2" key="1">
    <citation type="journal article" date="2014" name="Int. J. Syst. Evol. Microbiol.">
        <title>Complete genome sequence of Corynebacterium casei LMG S-19264T (=DSM 44701T), isolated from a smear-ripened cheese.</title>
        <authorList>
            <consortium name="US DOE Joint Genome Institute (JGI-PGF)"/>
            <person name="Walter F."/>
            <person name="Albersmeier A."/>
            <person name="Kalinowski J."/>
            <person name="Ruckert C."/>
        </authorList>
    </citation>
    <scope>NUCLEOTIDE SEQUENCE</scope>
    <source>
        <strain evidence="2">CGMCC 1.14988</strain>
    </source>
</reference>
<proteinExistence type="predicted"/>